<comment type="caution">
    <text evidence="5">The sequence shown here is derived from an EMBL/GenBank/DDBJ whole genome shotgun (WGS) entry which is preliminary data.</text>
</comment>
<feature type="domain" description="HTH-type transcriptional regulator MT1864/Rv1816-like C-terminal" evidence="4">
    <location>
        <begin position="103"/>
        <end position="203"/>
    </location>
</feature>
<keyword evidence="6" id="KW-1185">Reference proteome</keyword>
<feature type="region of interest" description="Disordered" evidence="3">
    <location>
        <begin position="13"/>
        <end position="36"/>
    </location>
</feature>
<sequence>MAEPTGVQALSVAEHGVDMPARPPAGTEAAPEHTGLDPHARTALRVASVSQRDAVRPRSIEVAEYSRAEQHRFSIAQEAIAALLSVLQAAILDAQHASAMSQWRAMGHAFLRWAYDNPTHFEVMSKPALVDVERSGLAEGYRHIRTELRRLIAAAAADGDIYCISVEDTLVSTRAFVYGLARMQIDGHYAGWGVDAHDVLATMQRLFDSYLFRLRRTF</sequence>
<accession>A0A494XYQ1</accession>
<dbReference type="AlphaFoldDB" id="A0A494XYQ1"/>
<gene>
    <name evidence="5" type="ORF">D7S86_10670</name>
</gene>
<evidence type="ECO:0000313" key="6">
    <source>
        <dbReference type="Proteomes" id="UP000270342"/>
    </source>
</evidence>
<evidence type="ECO:0000256" key="3">
    <source>
        <dbReference type="SAM" id="MobiDB-lite"/>
    </source>
</evidence>
<dbReference type="Pfam" id="PF13305">
    <property type="entry name" value="TetR_C_33"/>
    <property type="match status" value="1"/>
</dbReference>
<protein>
    <submittedName>
        <fullName evidence="5">WHG domain-containing protein</fullName>
    </submittedName>
</protein>
<evidence type="ECO:0000313" key="5">
    <source>
        <dbReference type="EMBL" id="RKP55684.1"/>
    </source>
</evidence>
<reference evidence="5 6" key="1">
    <citation type="submission" date="2018-10" db="EMBL/GenBank/DDBJ databases">
        <title>Robbsia sp. DHC34, isolated from soil.</title>
        <authorList>
            <person name="Gao Z.-H."/>
            <person name="Qiu L.-H."/>
        </authorList>
    </citation>
    <scope>NUCLEOTIDE SEQUENCE [LARGE SCALE GENOMIC DNA]</scope>
    <source>
        <strain evidence="5 6">DHC34</strain>
    </source>
</reference>
<keyword evidence="2" id="KW-0804">Transcription</keyword>
<dbReference type="EMBL" id="RBZU01000004">
    <property type="protein sequence ID" value="RKP55684.1"/>
    <property type="molecule type" value="Genomic_DNA"/>
</dbReference>
<evidence type="ECO:0000256" key="1">
    <source>
        <dbReference type="ARBA" id="ARBA00023015"/>
    </source>
</evidence>
<dbReference type="InterPro" id="IPR036271">
    <property type="entry name" value="Tet_transcr_reg_TetR-rel_C_sf"/>
</dbReference>
<dbReference type="SUPFAM" id="SSF48498">
    <property type="entry name" value="Tetracyclin repressor-like, C-terminal domain"/>
    <property type="match status" value="1"/>
</dbReference>
<evidence type="ECO:0000259" key="4">
    <source>
        <dbReference type="Pfam" id="PF13305"/>
    </source>
</evidence>
<evidence type="ECO:0000256" key="2">
    <source>
        <dbReference type="ARBA" id="ARBA00023163"/>
    </source>
</evidence>
<proteinExistence type="predicted"/>
<organism evidence="5 6">
    <name type="scientific">Pararobbsia silviterrae</name>
    <dbReference type="NCBI Taxonomy" id="1792498"/>
    <lineage>
        <taxon>Bacteria</taxon>
        <taxon>Pseudomonadati</taxon>
        <taxon>Pseudomonadota</taxon>
        <taxon>Betaproteobacteria</taxon>
        <taxon>Burkholderiales</taxon>
        <taxon>Burkholderiaceae</taxon>
        <taxon>Pararobbsia</taxon>
    </lineage>
</organism>
<dbReference type="Proteomes" id="UP000270342">
    <property type="component" value="Unassembled WGS sequence"/>
</dbReference>
<keyword evidence="1" id="KW-0805">Transcription regulation</keyword>
<dbReference type="InterPro" id="IPR025996">
    <property type="entry name" value="MT1864/Rv1816-like_C"/>
</dbReference>
<name>A0A494XYQ1_9BURK</name>
<dbReference type="Gene3D" id="1.10.357.10">
    <property type="entry name" value="Tetracycline Repressor, domain 2"/>
    <property type="match status" value="1"/>
</dbReference>